<dbReference type="SMART" id="SM00347">
    <property type="entry name" value="HTH_MARR"/>
    <property type="match status" value="1"/>
</dbReference>
<dbReference type="RefSeq" id="WP_188586077.1">
    <property type="nucleotide sequence ID" value="NZ_BMGC01000008.1"/>
</dbReference>
<organism evidence="2 3">
    <name type="scientific">Gordonia jinhuaensis</name>
    <dbReference type="NCBI Taxonomy" id="1517702"/>
    <lineage>
        <taxon>Bacteria</taxon>
        <taxon>Bacillati</taxon>
        <taxon>Actinomycetota</taxon>
        <taxon>Actinomycetes</taxon>
        <taxon>Mycobacteriales</taxon>
        <taxon>Gordoniaceae</taxon>
        <taxon>Gordonia</taxon>
    </lineage>
</organism>
<dbReference type="InterPro" id="IPR039422">
    <property type="entry name" value="MarR/SlyA-like"/>
</dbReference>
<dbReference type="GO" id="GO:0006950">
    <property type="term" value="P:response to stress"/>
    <property type="evidence" value="ECO:0007669"/>
    <property type="project" value="TreeGrafter"/>
</dbReference>
<evidence type="ECO:0000259" key="1">
    <source>
        <dbReference type="PROSITE" id="PS50995"/>
    </source>
</evidence>
<reference evidence="2" key="1">
    <citation type="journal article" date="2014" name="Int. J. Syst. Evol. Microbiol.">
        <title>Complete genome sequence of Corynebacterium casei LMG S-19264T (=DSM 44701T), isolated from a smear-ripened cheese.</title>
        <authorList>
            <consortium name="US DOE Joint Genome Institute (JGI-PGF)"/>
            <person name="Walter F."/>
            <person name="Albersmeier A."/>
            <person name="Kalinowski J."/>
            <person name="Ruckert C."/>
        </authorList>
    </citation>
    <scope>NUCLEOTIDE SEQUENCE</scope>
    <source>
        <strain evidence="2">CGMCC 1.12827</strain>
    </source>
</reference>
<dbReference type="SUPFAM" id="SSF46785">
    <property type="entry name" value="Winged helix' DNA-binding domain"/>
    <property type="match status" value="1"/>
</dbReference>
<feature type="domain" description="HTH marR-type" evidence="1">
    <location>
        <begin position="1"/>
        <end position="132"/>
    </location>
</feature>
<evidence type="ECO:0000313" key="3">
    <source>
        <dbReference type="Proteomes" id="UP000621454"/>
    </source>
</evidence>
<reference evidence="2" key="2">
    <citation type="submission" date="2020-09" db="EMBL/GenBank/DDBJ databases">
        <authorList>
            <person name="Sun Q."/>
            <person name="Zhou Y."/>
        </authorList>
    </citation>
    <scope>NUCLEOTIDE SEQUENCE</scope>
    <source>
        <strain evidence="2">CGMCC 1.12827</strain>
    </source>
</reference>
<gene>
    <name evidence="2" type="ORF">GCM10011489_16180</name>
</gene>
<keyword evidence="3" id="KW-1185">Reference proteome</keyword>
<dbReference type="InterPro" id="IPR000835">
    <property type="entry name" value="HTH_MarR-typ"/>
</dbReference>
<dbReference type="EMBL" id="BMGC01000008">
    <property type="protein sequence ID" value="GGB28727.1"/>
    <property type="molecule type" value="Genomic_DNA"/>
</dbReference>
<name>A0A916T3C5_9ACTN</name>
<protein>
    <recommendedName>
        <fullName evidence="1">HTH marR-type domain-containing protein</fullName>
    </recommendedName>
</protein>
<proteinExistence type="predicted"/>
<accession>A0A916T3C5</accession>
<comment type="caution">
    <text evidence="2">The sequence shown here is derived from an EMBL/GenBank/DDBJ whole genome shotgun (WGS) entry which is preliminary data.</text>
</comment>
<dbReference type="Gene3D" id="1.10.10.10">
    <property type="entry name" value="Winged helix-like DNA-binding domain superfamily/Winged helix DNA-binding domain"/>
    <property type="match status" value="1"/>
</dbReference>
<dbReference type="Pfam" id="PF12802">
    <property type="entry name" value="MarR_2"/>
    <property type="match status" value="1"/>
</dbReference>
<dbReference type="Proteomes" id="UP000621454">
    <property type="component" value="Unassembled WGS sequence"/>
</dbReference>
<evidence type="ECO:0000313" key="2">
    <source>
        <dbReference type="EMBL" id="GGB28727.1"/>
    </source>
</evidence>
<dbReference type="PANTHER" id="PTHR33164">
    <property type="entry name" value="TRANSCRIPTIONAL REGULATOR, MARR FAMILY"/>
    <property type="match status" value="1"/>
</dbReference>
<sequence length="143" mass="15424">MESLTDGLVQMSFATTAVLNRVAAAHDLSLTQLRTLGILRDRRLRISELADFLGLERSTLSGLIDRAAARGLLTRAPSAQDGRVVEVVLTEDGAELAGRVADDVADALIPLIAPLSRQDRATLRALLDRVVASHTPETSDRDR</sequence>
<dbReference type="InterPro" id="IPR036388">
    <property type="entry name" value="WH-like_DNA-bd_sf"/>
</dbReference>
<dbReference type="PROSITE" id="PS50995">
    <property type="entry name" value="HTH_MARR_2"/>
    <property type="match status" value="1"/>
</dbReference>
<dbReference type="GO" id="GO:0003700">
    <property type="term" value="F:DNA-binding transcription factor activity"/>
    <property type="evidence" value="ECO:0007669"/>
    <property type="project" value="InterPro"/>
</dbReference>
<dbReference type="PRINTS" id="PR00598">
    <property type="entry name" value="HTHMARR"/>
</dbReference>
<dbReference type="PANTHER" id="PTHR33164:SF43">
    <property type="entry name" value="HTH-TYPE TRANSCRIPTIONAL REPRESSOR YETL"/>
    <property type="match status" value="1"/>
</dbReference>
<dbReference type="AlphaFoldDB" id="A0A916T3C5"/>
<dbReference type="InterPro" id="IPR036390">
    <property type="entry name" value="WH_DNA-bd_sf"/>
</dbReference>